<protein>
    <submittedName>
        <fullName evidence="1">Uncharacterized protein</fullName>
    </submittedName>
</protein>
<dbReference type="KEGG" id="dgo:DGo_PC0052"/>
<dbReference type="HOGENOM" id="CLU_2245521_0_0_0"/>
<keyword evidence="2" id="KW-1185">Reference proteome</keyword>
<proteinExistence type="predicted"/>
<name>H8H2U7_DEIGI</name>
<accession>H8H2U7</accession>
<reference evidence="1 2" key="1">
    <citation type="journal article" date="2012" name="PLoS ONE">
        <title>Genome sequence and transcriptome analysis of the radioresistant bacterium Deinococcus gobiensis: insights into the extreme environmental adaptations.</title>
        <authorList>
            <person name="Yuan M."/>
            <person name="Chen M."/>
            <person name="Zhang W."/>
            <person name="Lu W."/>
            <person name="Wang J."/>
            <person name="Yang M."/>
            <person name="Zhao P."/>
            <person name="Tang R."/>
            <person name="Li X."/>
            <person name="Hao Y."/>
            <person name="Zhou Z."/>
            <person name="Zhan Y."/>
            <person name="Yu H."/>
            <person name="Teng C."/>
            <person name="Yan Y."/>
            <person name="Ping S."/>
            <person name="Wang Y."/>
            <person name="Lin M."/>
        </authorList>
    </citation>
    <scope>NUCLEOTIDE SEQUENCE [LARGE SCALE GENOMIC DNA]</scope>
    <source>
        <strain evidence="2">DSM 21396 / JCM 16679 / CGMCC 1.7299 / I-0</strain>
        <plasmid evidence="1">P3</plasmid>
    </source>
</reference>
<evidence type="ECO:0000313" key="2">
    <source>
        <dbReference type="Proteomes" id="UP000007575"/>
    </source>
</evidence>
<dbReference type="AlphaFoldDB" id="H8H2U7"/>
<keyword evidence="1" id="KW-0614">Plasmid</keyword>
<dbReference type="Proteomes" id="UP000007575">
    <property type="component" value="Plasmid P3"/>
</dbReference>
<sequence>MDQAVTVGILGLSAVLMTVMTRPPAPPQSPAQRYERALSTLAPFSEAENAHTLLSLRDCLTPLQRAPLERDSEARDALQAAQALGRFFALPPRCSQEGVPHDLR</sequence>
<gene>
    <name evidence="1" type="ordered locus">DGo_PC0052</name>
</gene>
<evidence type="ECO:0000313" key="1">
    <source>
        <dbReference type="EMBL" id="AFD27844.1"/>
    </source>
</evidence>
<geneLocation type="plasmid" evidence="1 2">
    <name>P3</name>
</geneLocation>
<dbReference type="EMBL" id="CP002194">
    <property type="protein sequence ID" value="AFD27844.1"/>
    <property type="molecule type" value="Genomic_DNA"/>
</dbReference>
<organism evidence="1 2">
    <name type="scientific">Deinococcus gobiensis (strain DSM 21396 / JCM 16679 / CGMCC 1.7299 / I-0)</name>
    <dbReference type="NCBI Taxonomy" id="745776"/>
    <lineage>
        <taxon>Bacteria</taxon>
        <taxon>Thermotogati</taxon>
        <taxon>Deinococcota</taxon>
        <taxon>Deinococci</taxon>
        <taxon>Deinococcales</taxon>
        <taxon>Deinococcaceae</taxon>
        <taxon>Deinococcus</taxon>
    </lineage>
</organism>